<feature type="transmembrane region" description="Helical" evidence="5">
    <location>
        <begin position="853"/>
        <end position="874"/>
    </location>
</feature>
<feature type="transmembrane region" description="Helical" evidence="5">
    <location>
        <begin position="917"/>
        <end position="944"/>
    </location>
</feature>
<feature type="transmembrane region" description="Helical" evidence="5">
    <location>
        <begin position="886"/>
        <end position="905"/>
    </location>
</feature>
<evidence type="ECO:0000256" key="4">
    <source>
        <dbReference type="ARBA" id="ARBA00023136"/>
    </source>
</evidence>
<feature type="domain" description="G-protein coupled receptors family 3 profile" evidence="7">
    <location>
        <begin position="695"/>
        <end position="947"/>
    </location>
</feature>
<sequence>MNLFCVLLYIYFLIITVLYQHVNGSLNDNLLNFTLITYDENYELTGRHEYTYNYTTHLFNEFNQMKELQNIKSSILCNSQDIDKNEDEKNTILFWNTYFTNNLFNSSAIYYSAFCEWANEQRNKGNLFCLRIDTVTWVENVNDIICKDETTPCPDLIILGTTQFSYRYNNGETLDLTKYFRKYFKKTGNSVDSLINKNSFYDYHIGNDWLAVPLITDFRNFRFNISTFDYCIRQGFDLHYPPPLSDYWGINYKETWTWEKVFEYAKLITNCTGLPGFRLYDNNDYEDLKFFTTLCQSLDIPFIIDDIDLDIKKCGFRKKEYIQKLSIFKELFENHYIEKWLYEDDIIEWQNKPYPSNIEEQPIFKIHYTGVYDNDTYINGMIYDVPIDKEYPDIKYSYMPGYSTFLGGSGLIITKATKYPDQLFEYIENLINQDYPYFSELNAFKTPFENVDGKRCSKIKISKKDNCISLLNLNGTYPYYYSYNNNLNIIYISHISKESNRGIFLNTKSNLNSGLYNNIFQNVEFECDNEADYTKKTITYSSEYRIEVPINENEIIILKAMTDIAVNKQTNEAICSIFDDTLQIAKPYQFPYSTFSGLSKFESKAPISLLFAHLYYKYNETERTFEENINECCDIIDYELLPDCSDKKDIKFNLSSCIEHSNIMEISYLNCRKENNDINFENYVQCTYIPLYNIRGIIMLCIGSFSIIIEISFMVFIYLNRTKKCILRGGLIFLICLVVSSTILGISSLFRVGKIKSFKCVLEFWTMIIGITGNISCYSIKSKIIISIFNNKDLIKINYKYKSFLEHIFIGILQLVLLTFWTLTQNGVEMKKKYLKNKSIYYEYQQCSMGNEYIFSLIFFVDYILLLLSIYVAYQGRNIPDEFNESKKVFISSLISFGMLILCHISKVTDFEKLEVYVIITVIIVIATLAINVTFISSLIFSIFHVEPARSSVLVISKQNVINDLGMKDSIN</sequence>
<feature type="transmembrane region" description="Helical" evidence="5">
    <location>
        <begin position="731"/>
        <end position="750"/>
    </location>
</feature>
<dbReference type="EMBL" id="MCOG01000003">
    <property type="protein sequence ID" value="ORY85838.1"/>
    <property type="molecule type" value="Genomic_DNA"/>
</dbReference>
<reference evidence="8 9" key="1">
    <citation type="submission" date="2016-08" db="EMBL/GenBank/DDBJ databases">
        <title>A Parts List for Fungal Cellulosomes Revealed by Comparative Genomics.</title>
        <authorList>
            <consortium name="DOE Joint Genome Institute"/>
            <person name="Haitjema C.H."/>
            <person name="Gilmore S.P."/>
            <person name="Henske J.K."/>
            <person name="Solomon K.V."/>
            <person name="De Groot R."/>
            <person name="Kuo A."/>
            <person name="Mondo S.J."/>
            <person name="Salamov A.A."/>
            <person name="Labutti K."/>
            <person name="Zhao Z."/>
            <person name="Chiniquy J."/>
            <person name="Barry K."/>
            <person name="Brewer H.M."/>
            <person name="Purvine S.O."/>
            <person name="Wright A.T."/>
            <person name="Boxma B."/>
            <person name="Van Alen T."/>
            <person name="Hackstein J.H."/>
            <person name="Baker S.E."/>
            <person name="Grigoriev I.V."/>
            <person name="O'Malley M.A."/>
        </authorList>
    </citation>
    <scope>NUCLEOTIDE SEQUENCE [LARGE SCALE GENOMIC DNA]</scope>
    <source>
        <strain evidence="8 9">G1</strain>
    </source>
</reference>
<proteinExistence type="predicted"/>
<organism evidence="8 9">
    <name type="scientific">Neocallimastix californiae</name>
    <dbReference type="NCBI Taxonomy" id="1754190"/>
    <lineage>
        <taxon>Eukaryota</taxon>
        <taxon>Fungi</taxon>
        <taxon>Fungi incertae sedis</taxon>
        <taxon>Chytridiomycota</taxon>
        <taxon>Chytridiomycota incertae sedis</taxon>
        <taxon>Neocallimastigomycetes</taxon>
        <taxon>Neocallimastigales</taxon>
        <taxon>Neocallimastigaceae</taxon>
        <taxon>Neocallimastix</taxon>
    </lineage>
</organism>
<feature type="transmembrane region" description="Helical" evidence="5">
    <location>
        <begin position="696"/>
        <end position="719"/>
    </location>
</feature>
<keyword evidence="9" id="KW-1185">Reference proteome</keyword>
<dbReference type="InterPro" id="IPR017978">
    <property type="entry name" value="GPCR_3_C"/>
</dbReference>
<protein>
    <recommendedName>
        <fullName evidence="7">G-protein coupled receptors family 3 profile domain-containing protein</fullName>
    </recommendedName>
</protein>
<dbReference type="STRING" id="1754190.A0A1Y2FPD2"/>
<keyword evidence="4 5" id="KW-0472">Membrane</keyword>
<evidence type="ECO:0000256" key="2">
    <source>
        <dbReference type="ARBA" id="ARBA00022692"/>
    </source>
</evidence>
<comment type="caution">
    <text evidence="8">The sequence shown here is derived from an EMBL/GenBank/DDBJ whole genome shotgun (WGS) entry which is preliminary data.</text>
</comment>
<evidence type="ECO:0000313" key="8">
    <source>
        <dbReference type="EMBL" id="ORY85838.1"/>
    </source>
</evidence>
<dbReference type="Gene3D" id="3.40.190.10">
    <property type="entry name" value="Periplasmic binding protein-like II"/>
    <property type="match status" value="1"/>
</dbReference>
<keyword evidence="6" id="KW-0732">Signal</keyword>
<evidence type="ECO:0000256" key="5">
    <source>
        <dbReference type="SAM" id="Phobius"/>
    </source>
</evidence>
<gene>
    <name evidence="8" type="ORF">LY90DRAFT_663321</name>
</gene>
<evidence type="ECO:0000259" key="7">
    <source>
        <dbReference type="PROSITE" id="PS50259"/>
    </source>
</evidence>
<keyword evidence="3 5" id="KW-1133">Transmembrane helix</keyword>
<evidence type="ECO:0000256" key="3">
    <source>
        <dbReference type="ARBA" id="ARBA00022989"/>
    </source>
</evidence>
<keyword evidence="2 5" id="KW-0812">Transmembrane</keyword>
<evidence type="ECO:0000256" key="1">
    <source>
        <dbReference type="ARBA" id="ARBA00004141"/>
    </source>
</evidence>
<dbReference type="AlphaFoldDB" id="A0A1Y2FPD2"/>
<dbReference type="Proteomes" id="UP000193920">
    <property type="component" value="Unassembled WGS sequence"/>
</dbReference>
<name>A0A1Y2FPD2_9FUNG</name>
<dbReference type="GO" id="GO:0004930">
    <property type="term" value="F:G protein-coupled receptor activity"/>
    <property type="evidence" value="ECO:0007669"/>
    <property type="project" value="InterPro"/>
</dbReference>
<dbReference type="OrthoDB" id="2142773at2759"/>
<comment type="subcellular location">
    <subcellularLocation>
        <location evidence="1">Membrane</location>
        <topology evidence="1">Multi-pass membrane protein</topology>
    </subcellularLocation>
</comment>
<accession>A0A1Y2FPD2</accession>
<evidence type="ECO:0000256" key="6">
    <source>
        <dbReference type="SAM" id="SignalP"/>
    </source>
</evidence>
<evidence type="ECO:0000313" key="9">
    <source>
        <dbReference type="Proteomes" id="UP000193920"/>
    </source>
</evidence>
<feature type="signal peptide" evidence="6">
    <location>
        <begin position="1"/>
        <end position="24"/>
    </location>
</feature>
<feature type="chain" id="PRO_5013367913" description="G-protein coupled receptors family 3 profile domain-containing protein" evidence="6">
    <location>
        <begin position="25"/>
        <end position="972"/>
    </location>
</feature>
<dbReference type="Pfam" id="PF00003">
    <property type="entry name" value="7tm_3"/>
    <property type="match status" value="1"/>
</dbReference>
<dbReference type="GO" id="GO:0016020">
    <property type="term" value="C:membrane"/>
    <property type="evidence" value="ECO:0007669"/>
    <property type="project" value="UniProtKB-SubCell"/>
</dbReference>
<dbReference type="PROSITE" id="PS50259">
    <property type="entry name" value="G_PROTEIN_RECEP_F3_4"/>
    <property type="match status" value="1"/>
</dbReference>
<feature type="transmembrane region" description="Helical" evidence="5">
    <location>
        <begin position="801"/>
        <end position="823"/>
    </location>
</feature>
<dbReference type="SUPFAM" id="SSF53850">
    <property type="entry name" value="Periplasmic binding protein-like II"/>
    <property type="match status" value="1"/>
</dbReference>
<feature type="transmembrane region" description="Helical" evidence="5">
    <location>
        <begin position="762"/>
        <end position="780"/>
    </location>
</feature>